<dbReference type="InterPro" id="IPR006059">
    <property type="entry name" value="SBP"/>
</dbReference>
<evidence type="ECO:0000256" key="3">
    <source>
        <dbReference type="ARBA" id="ARBA00023136"/>
    </source>
</evidence>
<reference evidence="6 7" key="1">
    <citation type="submission" date="2021-03" db="EMBL/GenBank/DDBJ databases">
        <title>Genomic Encyclopedia of Type Strains, Phase IV (KMG-IV): sequencing the most valuable type-strain genomes for metagenomic binning, comparative biology and taxonomic classification.</title>
        <authorList>
            <person name="Goeker M."/>
        </authorList>
    </citation>
    <scope>NUCLEOTIDE SEQUENCE [LARGE SCALE GENOMIC DNA]</scope>
    <source>
        <strain evidence="6 7">DSM 26048</strain>
    </source>
</reference>
<protein>
    <submittedName>
        <fullName evidence="6">Aldouronate transport system substrate-binding protein</fullName>
    </submittedName>
</protein>
<dbReference type="CDD" id="cd13580">
    <property type="entry name" value="PBP2_AlgQ_like_1"/>
    <property type="match status" value="1"/>
</dbReference>
<accession>A0ABS4J5M8</accession>
<keyword evidence="1" id="KW-1003">Cell membrane</keyword>
<evidence type="ECO:0000256" key="4">
    <source>
        <dbReference type="ARBA" id="ARBA00023139"/>
    </source>
</evidence>
<dbReference type="PANTHER" id="PTHR43649">
    <property type="entry name" value="ARABINOSE-BINDING PROTEIN-RELATED"/>
    <property type="match status" value="1"/>
</dbReference>
<keyword evidence="4" id="KW-0564">Palmitate</keyword>
<dbReference type="PROSITE" id="PS51257">
    <property type="entry name" value="PROKAR_LIPOPROTEIN"/>
    <property type="match status" value="1"/>
</dbReference>
<dbReference type="Proteomes" id="UP001519287">
    <property type="component" value="Unassembled WGS sequence"/>
</dbReference>
<gene>
    <name evidence="6" type="ORF">J2Z66_006757</name>
</gene>
<keyword evidence="5" id="KW-0449">Lipoprotein</keyword>
<keyword evidence="7" id="KW-1185">Reference proteome</keyword>
<dbReference type="InterPro" id="IPR050490">
    <property type="entry name" value="Bact_solute-bd_prot1"/>
</dbReference>
<dbReference type="EMBL" id="JAGGLB010000031">
    <property type="protein sequence ID" value="MBP1995115.1"/>
    <property type="molecule type" value="Genomic_DNA"/>
</dbReference>
<proteinExistence type="predicted"/>
<dbReference type="RefSeq" id="WP_209976937.1">
    <property type="nucleotide sequence ID" value="NZ_JAGGLB010000031.1"/>
</dbReference>
<dbReference type="Gene3D" id="3.40.190.10">
    <property type="entry name" value="Periplasmic binding protein-like II"/>
    <property type="match status" value="2"/>
</dbReference>
<evidence type="ECO:0000256" key="2">
    <source>
        <dbReference type="ARBA" id="ARBA00022729"/>
    </source>
</evidence>
<evidence type="ECO:0000256" key="1">
    <source>
        <dbReference type="ARBA" id="ARBA00022475"/>
    </source>
</evidence>
<keyword evidence="2" id="KW-0732">Signal</keyword>
<evidence type="ECO:0000313" key="6">
    <source>
        <dbReference type="EMBL" id="MBP1995115.1"/>
    </source>
</evidence>
<dbReference type="SUPFAM" id="SSF53850">
    <property type="entry name" value="Periplasmic binding protein-like II"/>
    <property type="match status" value="1"/>
</dbReference>
<evidence type="ECO:0000313" key="7">
    <source>
        <dbReference type="Proteomes" id="UP001519287"/>
    </source>
</evidence>
<comment type="caution">
    <text evidence="6">The sequence shown here is derived from an EMBL/GenBank/DDBJ whole genome shotgun (WGS) entry which is preliminary data.</text>
</comment>
<sequence>MQSKAAKWIIIPVWVLLIALVSACRSDLSDESKEAGMTPATVTEESNLHGKAADPLGKYDPPIEVTAIRQLGISTKFAAGESIEKNAWNQLYEDEFGIKLKYLWVADPSQYNQKFNILLASGKLPDIMPVDGTQFKQLVEADMLADLTEALENYGLPITKQLLNKDGGMGLESATFDGKLLGIPVTASAVDEAPLLWVRTDWLQKLNLPEPQTMDDVFRIAEAFSNQDPDGNHKKDTYGLALDKGVFGLVPGLQGFFNSYHAYPQIWVEDQSGNYVYGSIQPEMKEALVKLNQMYQTGQIDREFGVKDAEKIYQDINAGKLGMLYGLMYAPTYFADGKKLDAEMEWKPFPLPSIDASKAKPQLVFNVGKYYVVKKGMKHPEAVVKMLNAFSNDWDRSKYPLTAINQDGDISKWLYALVAGSNPTQNLEMYERVSKALEAKDETLLDPKAPGQRLFYDHILNYKKEDINSWGYLRIYDAQGLLYDYNKKNGFLMTAYTSGPSETMVEKDATLKKMEIETFTKIIMGEDTIEAFDTFVENWKMLGGDIITAEVEQWKQENSRKIMEK</sequence>
<keyword evidence="3" id="KW-0472">Membrane</keyword>
<evidence type="ECO:0000256" key="5">
    <source>
        <dbReference type="ARBA" id="ARBA00023288"/>
    </source>
</evidence>
<dbReference type="PANTHER" id="PTHR43649:SF33">
    <property type="entry name" value="POLYGALACTURONAN_RHAMNOGALACTURONAN-BINDING PROTEIN YTCQ"/>
    <property type="match status" value="1"/>
</dbReference>
<name>A0ABS4J5M8_9BACL</name>
<dbReference type="Pfam" id="PF01547">
    <property type="entry name" value="SBP_bac_1"/>
    <property type="match status" value="1"/>
</dbReference>
<organism evidence="6 7">
    <name type="scientific">Paenibacillus eucommiae</name>
    <dbReference type="NCBI Taxonomy" id="1355755"/>
    <lineage>
        <taxon>Bacteria</taxon>
        <taxon>Bacillati</taxon>
        <taxon>Bacillota</taxon>
        <taxon>Bacilli</taxon>
        <taxon>Bacillales</taxon>
        <taxon>Paenibacillaceae</taxon>
        <taxon>Paenibacillus</taxon>
    </lineage>
</organism>